<proteinExistence type="predicted"/>
<dbReference type="AlphaFoldDB" id="A0A8J6KL52"/>
<organism evidence="1 2">
    <name type="scientific">Microtus ochrogaster</name>
    <name type="common">Prairie vole</name>
    <dbReference type="NCBI Taxonomy" id="79684"/>
    <lineage>
        <taxon>Eukaryota</taxon>
        <taxon>Metazoa</taxon>
        <taxon>Chordata</taxon>
        <taxon>Craniata</taxon>
        <taxon>Vertebrata</taxon>
        <taxon>Euteleostomi</taxon>
        <taxon>Mammalia</taxon>
        <taxon>Eutheria</taxon>
        <taxon>Euarchontoglires</taxon>
        <taxon>Glires</taxon>
        <taxon>Rodentia</taxon>
        <taxon>Myomorpha</taxon>
        <taxon>Muroidea</taxon>
        <taxon>Cricetidae</taxon>
        <taxon>Arvicolinae</taxon>
        <taxon>Microtus</taxon>
    </lineage>
</organism>
<accession>A0A8J6KL52</accession>
<dbReference type="Proteomes" id="UP000710432">
    <property type="component" value="Unassembled WGS sequence"/>
</dbReference>
<protein>
    <submittedName>
        <fullName evidence="1">Uncharacterized protein</fullName>
    </submittedName>
</protein>
<comment type="caution">
    <text evidence="1">The sequence shown here is derived from an EMBL/GenBank/DDBJ whole genome shotgun (WGS) entry which is preliminary data.</text>
</comment>
<name>A0A8J6KL52_MICOH</name>
<gene>
    <name evidence="1" type="ORF">LTLLF_197230</name>
</gene>
<sequence>MAQHTEVDRTLSTISTVETKLFVAHIILQLFLQNTKRSPLYLKTRFRISM</sequence>
<evidence type="ECO:0000313" key="2">
    <source>
        <dbReference type="Proteomes" id="UP000710432"/>
    </source>
</evidence>
<evidence type="ECO:0000313" key="1">
    <source>
        <dbReference type="EMBL" id="KAH0501308.1"/>
    </source>
</evidence>
<dbReference type="EMBL" id="JAATJU010026704">
    <property type="protein sequence ID" value="KAH0501308.1"/>
    <property type="molecule type" value="Genomic_DNA"/>
</dbReference>
<reference evidence="1" key="1">
    <citation type="submission" date="2020-03" db="EMBL/GenBank/DDBJ databases">
        <title>Studies in the Genomics of Life Span.</title>
        <authorList>
            <person name="Glass D."/>
        </authorList>
    </citation>
    <scope>NUCLEOTIDE SEQUENCE</scope>
    <source>
        <strain evidence="1">LTLLF</strain>
        <tissue evidence="1">Muscle</tissue>
    </source>
</reference>